<gene>
    <name evidence="11" type="ORF">PQO03_07760</name>
</gene>
<dbReference type="PANTHER" id="PTHR35011">
    <property type="entry name" value="2,3-DIKETO-L-GULONATE TRAP TRANSPORTER SMALL PERMEASE PROTEIN YIAM"/>
    <property type="match status" value="1"/>
</dbReference>
<accession>A0ABY7VNC7</accession>
<evidence type="ECO:0000313" key="12">
    <source>
        <dbReference type="Proteomes" id="UP001214250"/>
    </source>
</evidence>
<feature type="transmembrane region" description="Helical" evidence="9">
    <location>
        <begin position="132"/>
        <end position="155"/>
    </location>
</feature>
<evidence type="ECO:0000256" key="9">
    <source>
        <dbReference type="SAM" id="Phobius"/>
    </source>
</evidence>
<dbReference type="PANTHER" id="PTHR35011:SF2">
    <property type="entry name" value="2,3-DIKETO-L-GULONATE TRAP TRANSPORTER SMALL PERMEASE PROTEIN YIAM"/>
    <property type="match status" value="1"/>
</dbReference>
<dbReference type="RefSeq" id="WP_274149309.1">
    <property type="nucleotide sequence ID" value="NZ_CP117811.1"/>
</dbReference>
<evidence type="ECO:0000256" key="6">
    <source>
        <dbReference type="ARBA" id="ARBA00022989"/>
    </source>
</evidence>
<organism evidence="11 12">
    <name type="scientific">Lentisphaera profundi</name>
    <dbReference type="NCBI Taxonomy" id="1658616"/>
    <lineage>
        <taxon>Bacteria</taxon>
        <taxon>Pseudomonadati</taxon>
        <taxon>Lentisphaerota</taxon>
        <taxon>Lentisphaeria</taxon>
        <taxon>Lentisphaerales</taxon>
        <taxon>Lentisphaeraceae</taxon>
        <taxon>Lentisphaera</taxon>
    </lineage>
</organism>
<keyword evidence="6 9" id="KW-1133">Transmembrane helix</keyword>
<evidence type="ECO:0000256" key="3">
    <source>
        <dbReference type="ARBA" id="ARBA00022475"/>
    </source>
</evidence>
<evidence type="ECO:0000256" key="1">
    <source>
        <dbReference type="ARBA" id="ARBA00004429"/>
    </source>
</evidence>
<feature type="domain" description="Tripartite ATP-independent periplasmic transporters DctQ component" evidence="10">
    <location>
        <begin position="27"/>
        <end position="158"/>
    </location>
</feature>
<feature type="transmembrane region" description="Helical" evidence="9">
    <location>
        <begin position="12"/>
        <end position="36"/>
    </location>
</feature>
<comment type="subcellular location">
    <subcellularLocation>
        <location evidence="1">Cell inner membrane</location>
        <topology evidence="1">Multi-pass membrane protein</topology>
    </subcellularLocation>
</comment>
<keyword evidence="12" id="KW-1185">Reference proteome</keyword>
<dbReference type="Proteomes" id="UP001214250">
    <property type="component" value="Chromosome 1"/>
</dbReference>
<keyword evidence="2" id="KW-0813">Transport</keyword>
<name>A0ABY7VNC7_9BACT</name>
<keyword evidence="3" id="KW-1003">Cell membrane</keyword>
<dbReference type="InterPro" id="IPR055348">
    <property type="entry name" value="DctQ"/>
</dbReference>
<evidence type="ECO:0000256" key="5">
    <source>
        <dbReference type="ARBA" id="ARBA00022692"/>
    </source>
</evidence>
<protein>
    <submittedName>
        <fullName evidence="11">TRAP transporter small permease</fullName>
    </submittedName>
</protein>
<evidence type="ECO:0000259" key="10">
    <source>
        <dbReference type="Pfam" id="PF04290"/>
    </source>
</evidence>
<evidence type="ECO:0000313" key="11">
    <source>
        <dbReference type="EMBL" id="WDE95615.1"/>
    </source>
</evidence>
<keyword evidence="5 9" id="KW-0812">Transmembrane</keyword>
<evidence type="ECO:0000256" key="7">
    <source>
        <dbReference type="ARBA" id="ARBA00023136"/>
    </source>
</evidence>
<evidence type="ECO:0000256" key="4">
    <source>
        <dbReference type="ARBA" id="ARBA00022519"/>
    </source>
</evidence>
<keyword evidence="4" id="KW-0997">Cell inner membrane</keyword>
<feature type="transmembrane region" description="Helical" evidence="9">
    <location>
        <begin position="89"/>
        <end position="112"/>
    </location>
</feature>
<comment type="similarity">
    <text evidence="8">Belongs to the TRAP transporter small permease family.</text>
</comment>
<dbReference type="EMBL" id="CP117811">
    <property type="protein sequence ID" value="WDE95615.1"/>
    <property type="molecule type" value="Genomic_DNA"/>
</dbReference>
<reference evidence="11 12" key="1">
    <citation type="submission" date="2023-02" db="EMBL/GenBank/DDBJ databases">
        <title>Genome sequence of Lentisphaera profundi SAORIC-696.</title>
        <authorList>
            <person name="Kim e."/>
            <person name="Cho J.-C."/>
            <person name="Choi A."/>
            <person name="Kang I."/>
        </authorList>
    </citation>
    <scope>NUCLEOTIDE SEQUENCE [LARGE SCALE GENOMIC DNA]</scope>
    <source>
        <strain evidence="11 12">SAORIC-696</strain>
    </source>
</reference>
<dbReference type="InterPro" id="IPR007387">
    <property type="entry name" value="TRAP_DctQ"/>
</dbReference>
<dbReference type="Pfam" id="PF04290">
    <property type="entry name" value="DctQ"/>
    <property type="match status" value="1"/>
</dbReference>
<evidence type="ECO:0000256" key="8">
    <source>
        <dbReference type="ARBA" id="ARBA00038436"/>
    </source>
</evidence>
<sequence>MLSKLKTCKDGLMKVLDLLLITMMAMLVIVVLYQILARSLNLGGTAICSELAQFLLVWITLLGGSLAFAKNAHLGIDYFAGKLKGNKRLWLDIFGQICIAFFGSYLLLFGGAKLVTLTLRFDQLSSAMGIPMAYIYTALPISGLFISLVALETILEKVNAMKEAQ</sequence>
<proteinExistence type="inferred from homology"/>
<keyword evidence="7 9" id="KW-0472">Membrane</keyword>
<feature type="transmembrane region" description="Helical" evidence="9">
    <location>
        <begin position="51"/>
        <end position="69"/>
    </location>
</feature>
<evidence type="ECO:0000256" key="2">
    <source>
        <dbReference type="ARBA" id="ARBA00022448"/>
    </source>
</evidence>